<evidence type="ECO:0000313" key="6">
    <source>
        <dbReference type="Proteomes" id="UP000541136"/>
    </source>
</evidence>
<dbReference type="RefSeq" id="WP_084330533.1">
    <property type="nucleotide sequence ID" value="NZ_JACHIB010000031.1"/>
</dbReference>
<dbReference type="PANTHER" id="PTHR46796">
    <property type="entry name" value="HTH-TYPE TRANSCRIPTIONAL ACTIVATOR RHAS-RELATED"/>
    <property type="match status" value="1"/>
</dbReference>
<evidence type="ECO:0000256" key="1">
    <source>
        <dbReference type="ARBA" id="ARBA00023015"/>
    </source>
</evidence>
<dbReference type="InterPro" id="IPR009057">
    <property type="entry name" value="Homeodomain-like_sf"/>
</dbReference>
<dbReference type="GO" id="GO:0043565">
    <property type="term" value="F:sequence-specific DNA binding"/>
    <property type="evidence" value="ECO:0007669"/>
    <property type="project" value="InterPro"/>
</dbReference>
<evidence type="ECO:0000256" key="2">
    <source>
        <dbReference type="ARBA" id="ARBA00023125"/>
    </source>
</evidence>
<feature type="domain" description="HTH araC/xylS-type" evidence="4">
    <location>
        <begin position="177"/>
        <end position="275"/>
    </location>
</feature>
<evidence type="ECO:0000259" key="4">
    <source>
        <dbReference type="PROSITE" id="PS01124"/>
    </source>
</evidence>
<evidence type="ECO:0000256" key="3">
    <source>
        <dbReference type="ARBA" id="ARBA00023163"/>
    </source>
</evidence>
<dbReference type="AlphaFoldDB" id="A0A7W9TU00"/>
<evidence type="ECO:0000313" key="5">
    <source>
        <dbReference type="EMBL" id="MBB6085532.1"/>
    </source>
</evidence>
<dbReference type="Pfam" id="PF12833">
    <property type="entry name" value="HTH_18"/>
    <property type="match status" value="1"/>
</dbReference>
<dbReference type="SMART" id="SM00342">
    <property type="entry name" value="HTH_ARAC"/>
    <property type="match status" value="1"/>
</dbReference>
<name>A0A7W9TU00_CASDE</name>
<dbReference type="Proteomes" id="UP000541136">
    <property type="component" value="Unassembled WGS sequence"/>
</dbReference>
<dbReference type="PRINTS" id="PR00032">
    <property type="entry name" value="HTHARAC"/>
</dbReference>
<sequence>MEKIETRQSLDMFDPYVFETSVMRLGPLRVAKGRYPASRMAQRQVTAPTLSFILGKTRASTHIHLDGAQPTELTGQFGLVHFIRKGTRAASHWNDTIDAMTVTFDTETLEFCGRRFSLDSIPRSTLFFDPVACAVATDIAHDPGSGMQSALGYLLHRVLREVESRKAKESDCIRRAEQIARDITRNLPNLYVNGRFVYDDAFAEQGLRRAFLDRFGCTPHAFALRAKVDSAKLLLRETDLGLADIAGALGFSDQSHFARVFKDATAMTPRAFRIRPIRLPS</sequence>
<keyword evidence="2 5" id="KW-0238">DNA-binding</keyword>
<comment type="caution">
    <text evidence="5">The sequence shown here is derived from an EMBL/GenBank/DDBJ whole genome shotgun (WGS) entry which is preliminary data.</text>
</comment>
<dbReference type="Gene3D" id="1.10.10.60">
    <property type="entry name" value="Homeodomain-like"/>
    <property type="match status" value="1"/>
</dbReference>
<dbReference type="PROSITE" id="PS01124">
    <property type="entry name" value="HTH_ARAC_FAMILY_2"/>
    <property type="match status" value="1"/>
</dbReference>
<gene>
    <name evidence="5" type="ORF">HNR28_003596</name>
</gene>
<accession>A0A7W9TU00</accession>
<dbReference type="EMBL" id="JACHIB010000031">
    <property type="protein sequence ID" value="MBB6085532.1"/>
    <property type="molecule type" value="Genomic_DNA"/>
</dbReference>
<dbReference type="PANTHER" id="PTHR46796:SF14">
    <property type="entry name" value="TRANSCRIPTIONAL REGULATORY PROTEIN"/>
    <property type="match status" value="1"/>
</dbReference>
<keyword evidence="3" id="KW-0804">Transcription</keyword>
<dbReference type="InterPro" id="IPR050204">
    <property type="entry name" value="AraC_XylS_family_regulators"/>
</dbReference>
<proteinExistence type="predicted"/>
<protein>
    <submittedName>
        <fullName evidence="5">AraC-like DNA-binding protein</fullName>
    </submittedName>
</protein>
<keyword evidence="1" id="KW-0805">Transcription regulation</keyword>
<dbReference type="SUPFAM" id="SSF46689">
    <property type="entry name" value="Homeodomain-like"/>
    <property type="match status" value="1"/>
</dbReference>
<dbReference type="GO" id="GO:0003700">
    <property type="term" value="F:DNA-binding transcription factor activity"/>
    <property type="evidence" value="ECO:0007669"/>
    <property type="project" value="InterPro"/>
</dbReference>
<organism evidence="5 6">
    <name type="scientific">Castellaniella defragrans</name>
    <name type="common">Alcaligenes defragrans</name>
    <dbReference type="NCBI Taxonomy" id="75697"/>
    <lineage>
        <taxon>Bacteria</taxon>
        <taxon>Pseudomonadati</taxon>
        <taxon>Pseudomonadota</taxon>
        <taxon>Betaproteobacteria</taxon>
        <taxon>Burkholderiales</taxon>
        <taxon>Alcaligenaceae</taxon>
        <taxon>Castellaniella</taxon>
    </lineage>
</organism>
<dbReference type="InterPro" id="IPR020449">
    <property type="entry name" value="Tscrpt_reg_AraC-type_HTH"/>
</dbReference>
<reference evidence="5 6" key="1">
    <citation type="submission" date="2020-08" db="EMBL/GenBank/DDBJ databases">
        <title>Genomic Encyclopedia of Type Strains, Phase IV (KMG-IV): sequencing the most valuable type-strain genomes for metagenomic binning, comparative biology and taxonomic classification.</title>
        <authorList>
            <person name="Goeker M."/>
        </authorList>
    </citation>
    <scope>NUCLEOTIDE SEQUENCE [LARGE SCALE GENOMIC DNA]</scope>
    <source>
        <strain evidence="5 6">DSM 12141</strain>
    </source>
</reference>
<dbReference type="InterPro" id="IPR018060">
    <property type="entry name" value="HTH_AraC"/>
</dbReference>